<accession>A0A7S3A0J4</accession>
<evidence type="ECO:0000256" key="9">
    <source>
        <dbReference type="PROSITE-ProRule" id="PRU00221"/>
    </source>
</evidence>
<feature type="region of interest" description="Disordered" evidence="10">
    <location>
        <begin position="1094"/>
        <end position="1197"/>
    </location>
</feature>
<feature type="compositionally biased region" description="Polar residues" evidence="10">
    <location>
        <begin position="1161"/>
        <end position="1171"/>
    </location>
</feature>
<gene>
    <name evidence="12" type="ORF">RMAR00112_LOCUS25781</name>
</gene>
<comment type="subcellular location">
    <subcellularLocation>
        <location evidence="1">Endoplasmic reticulum</location>
    </subcellularLocation>
</comment>
<dbReference type="Gene3D" id="2.130.10.10">
    <property type="entry name" value="YVTN repeat-like/Quinoprotein amine dehydrogenase"/>
    <property type="match status" value="1"/>
</dbReference>
<keyword evidence="3" id="KW-0813">Transport</keyword>
<feature type="compositionally biased region" description="Pro residues" evidence="10">
    <location>
        <begin position="926"/>
        <end position="956"/>
    </location>
</feature>
<dbReference type="GO" id="GO:0070971">
    <property type="term" value="C:endoplasmic reticulum exit site"/>
    <property type="evidence" value="ECO:0007669"/>
    <property type="project" value="TreeGrafter"/>
</dbReference>
<dbReference type="InterPro" id="IPR001680">
    <property type="entry name" value="WD40_rpt"/>
</dbReference>
<feature type="compositionally biased region" description="Low complexity" evidence="10">
    <location>
        <begin position="867"/>
        <end position="881"/>
    </location>
</feature>
<dbReference type="InterPro" id="IPR040251">
    <property type="entry name" value="SEC31-like"/>
</dbReference>
<dbReference type="Pfam" id="PF12931">
    <property type="entry name" value="TPR_Sec16"/>
    <property type="match status" value="1"/>
</dbReference>
<dbReference type="GO" id="GO:0030127">
    <property type="term" value="C:COPII vesicle coat"/>
    <property type="evidence" value="ECO:0007669"/>
    <property type="project" value="TreeGrafter"/>
</dbReference>
<feature type="compositionally biased region" description="Low complexity" evidence="10">
    <location>
        <begin position="966"/>
        <end position="975"/>
    </location>
</feature>
<dbReference type="PROSITE" id="PS50294">
    <property type="entry name" value="WD_REPEATS_REGION"/>
    <property type="match status" value="1"/>
</dbReference>
<comment type="similarity">
    <text evidence="2">Belongs to the WD repeat SEC31 family.</text>
</comment>
<evidence type="ECO:0000256" key="1">
    <source>
        <dbReference type="ARBA" id="ARBA00004240"/>
    </source>
</evidence>
<sequence>MGVIAEIARLSTASWAPTSSSNPYMIAAGTLGGSVSSSFDTGGNLEIFSIDMSKRTLNPVVHPVETTEKFSRLSWGGLTQELSDSFGLVAGGMDDGAVQIWDVQALSRGNQGDRYRGLVFQTSPDQRQHQGAVGGLQFNELNQAMLASGAADGSLCVWDLGNGGNPSIVPLQTPQGNVRDSVTDLAWNPKVQHVFGNTSSTGWTVVWDLRDKKPVIKKRSPHGNPSCSSLAWNPEEATQVIVTSDDVNASYAVLWDLRSAKAPIQEFCFHRGGILSVAWSPHDSDLVLTSGKDSKTVCFSPNANEVLCEIPSGANWEYDVQWSPKLPGLFLTSSLDGHLSVHSILTPNLPHVPRDADQNLANVFDMAAADFTSVRQPPKQQQAIEMKRAPNWFRRPSGISFAFGNKYCSFQSARGGQITVCSAVKDSTLSGENERLETVLRDPNATREYVAEAMQSSPSESSLALLQLQFEIDARRKLLKNLGYEVEEGMTHANVLGLERSEPIVEFVERVRKQKEFEKANERPPVGVPQAAIPEPSPKKSPVSIQGPAPWDLDDASLLDDFSSGVSLEPKTVAGNHGSQDIDSVIKNAIVTGDFSKAVERCFEEDRTADALVLANCAGPTAWDEARAKYLSTHQQKILGVVFQAVLDPSTSFDAVASYGLSSKEAWKEVLAIFVTYMPSNDFIDYCNRLAAEVLTRGRLAEALECYLCSSNIPGAAEIWARTIEMKQRGAGHRVDRAGDVWELVKRIRLLGAAKALARGERDTTLIRAEDNTSNAAFYEMALILSAHGALEESAKYLRPIPGDFHGALGFAGDLLQRAEKAIAVQQAKERNKHQPAGGPGMRTGSQGSWGEVPLRGQGQYGGRGPGSFTPSGPGFPMPGSTAGGGWQAPNAGMGQSAGPPVPGQMQRPPTGGMMPHSFSGAPSPVSGPPPIGVGPPPMSIGGPPPIGGTRPPPPVGAGMGMTTTSPSLGASLSSIPPPPLGGYSPSQPVVPPPLGGLQSPMQSRPDDVSQPPPLPPSIPAPPHMGRTDAPSMPTVPPPNVMQPGLIGSNFNQPPPMGGAMGQGASSGLSHGIERPVSRPAVVPPVVPTVPSKPPSLVNNSASQFANPTGPFLSSQSSGSSLMEELRPGGGGMNPMPGGDSALGGHASPPVQPPPKMPSIATGTPSFSTGAQPFGPTQVAPPPMTQQPAAPPPSMPGMDMPMNLSGRRGGASKLPPSAEVAGIVAAGTRSLKTESSQASDVRGAMSQKIVSIDDADTSSVPPNQQQIVSSLRRTYGYVQSLQSSRSYQIKVEDIGKKLGGLLQKLNEGLLGEDVVMELLELCDALERTDYPHAYSVITRLTKGDAWDEIGRGPIMALRRLLDLLQSPS</sequence>
<organism evidence="12">
    <name type="scientific">Rhodosorus marinus</name>
    <dbReference type="NCBI Taxonomy" id="101924"/>
    <lineage>
        <taxon>Eukaryota</taxon>
        <taxon>Rhodophyta</taxon>
        <taxon>Stylonematophyceae</taxon>
        <taxon>Stylonematales</taxon>
        <taxon>Stylonemataceae</taxon>
        <taxon>Rhodosorus</taxon>
    </lineage>
</organism>
<evidence type="ECO:0000256" key="8">
    <source>
        <dbReference type="ARBA" id="ARBA00022927"/>
    </source>
</evidence>
<feature type="region of interest" description="Disordered" evidence="10">
    <location>
        <begin position="829"/>
        <end position="1034"/>
    </location>
</feature>
<proteinExistence type="inferred from homology"/>
<dbReference type="GO" id="GO:0005198">
    <property type="term" value="F:structural molecule activity"/>
    <property type="evidence" value="ECO:0007669"/>
    <property type="project" value="TreeGrafter"/>
</dbReference>
<evidence type="ECO:0000256" key="6">
    <source>
        <dbReference type="ARBA" id="ARBA00022824"/>
    </source>
</evidence>
<name>A0A7S3A0J4_9RHOD</name>
<feature type="repeat" description="WD" evidence="9">
    <location>
        <begin position="126"/>
        <end position="160"/>
    </location>
</feature>
<dbReference type="Gene3D" id="1.25.40.1030">
    <property type="match status" value="1"/>
</dbReference>
<evidence type="ECO:0000256" key="2">
    <source>
        <dbReference type="ARBA" id="ARBA00009358"/>
    </source>
</evidence>
<dbReference type="InterPro" id="IPR024298">
    <property type="entry name" value="Sec16_Sec23-bd"/>
</dbReference>
<dbReference type="PANTHER" id="PTHR13923:SF11">
    <property type="entry name" value="SECRETORY 31, ISOFORM D"/>
    <property type="match status" value="1"/>
</dbReference>
<dbReference type="InterPro" id="IPR015943">
    <property type="entry name" value="WD40/YVTN_repeat-like_dom_sf"/>
</dbReference>
<dbReference type="SUPFAM" id="SSF50978">
    <property type="entry name" value="WD40 repeat-like"/>
    <property type="match status" value="1"/>
</dbReference>
<keyword evidence="4 9" id="KW-0853">WD repeat</keyword>
<keyword evidence="8" id="KW-0653">Protein transport</keyword>
<evidence type="ECO:0000256" key="3">
    <source>
        <dbReference type="ARBA" id="ARBA00022448"/>
    </source>
</evidence>
<dbReference type="EMBL" id="HBHW01033386">
    <property type="protein sequence ID" value="CAE0057727.1"/>
    <property type="molecule type" value="Transcribed_RNA"/>
</dbReference>
<feature type="compositionally biased region" description="Pro residues" evidence="10">
    <location>
        <begin position="1179"/>
        <end position="1195"/>
    </location>
</feature>
<feature type="region of interest" description="Disordered" evidence="10">
    <location>
        <begin position="1052"/>
        <end position="1075"/>
    </location>
</feature>
<evidence type="ECO:0000256" key="7">
    <source>
        <dbReference type="ARBA" id="ARBA00022892"/>
    </source>
</evidence>
<feature type="region of interest" description="Disordered" evidence="10">
    <location>
        <begin position="516"/>
        <end position="547"/>
    </location>
</feature>
<dbReference type="Pfam" id="PF00400">
    <property type="entry name" value="WD40"/>
    <property type="match status" value="2"/>
</dbReference>
<dbReference type="PANTHER" id="PTHR13923">
    <property type="entry name" value="SEC31-RELATED PROTEIN"/>
    <property type="match status" value="1"/>
</dbReference>
<dbReference type="SMART" id="SM00320">
    <property type="entry name" value="WD40"/>
    <property type="match status" value="5"/>
</dbReference>
<dbReference type="GO" id="GO:0015031">
    <property type="term" value="P:protein transport"/>
    <property type="evidence" value="ECO:0007669"/>
    <property type="project" value="UniProtKB-KW"/>
</dbReference>
<dbReference type="PROSITE" id="PS50082">
    <property type="entry name" value="WD_REPEATS_2"/>
    <property type="match status" value="1"/>
</dbReference>
<keyword evidence="6" id="KW-0256">Endoplasmic reticulum</keyword>
<dbReference type="PROSITE" id="PS00678">
    <property type="entry name" value="WD_REPEATS_1"/>
    <property type="match status" value="1"/>
</dbReference>
<evidence type="ECO:0000256" key="5">
    <source>
        <dbReference type="ARBA" id="ARBA00022737"/>
    </source>
</evidence>
<feature type="compositionally biased region" description="Pro residues" evidence="10">
    <location>
        <begin position="1011"/>
        <end position="1023"/>
    </location>
</feature>
<protein>
    <recommendedName>
        <fullName evidence="11">Sec16 Sec23-binding domain-containing protein</fullName>
    </recommendedName>
</protein>
<keyword evidence="5" id="KW-0677">Repeat</keyword>
<dbReference type="InterPro" id="IPR036322">
    <property type="entry name" value="WD40_repeat_dom_sf"/>
</dbReference>
<keyword evidence="7" id="KW-0931">ER-Golgi transport</keyword>
<evidence type="ECO:0000313" key="12">
    <source>
        <dbReference type="EMBL" id="CAE0057727.1"/>
    </source>
</evidence>
<evidence type="ECO:0000256" key="10">
    <source>
        <dbReference type="SAM" id="MobiDB-lite"/>
    </source>
</evidence>
<dbReference type="GO" id="GO:0007029">
    <property type="term" value="P:endoplasmic reticulum organization"/>
    <property type="evidence" value="ECO:0007669"/>
    <property type="project" value="TreeGrafter"/>
</dbReference>
<reference evidence="12" key="1">
    <citation type="submission" date="2021-01" db="EMBL/GenBank/DDBJ databases">
        <authorList>
            <person name="Corre E."/>
            <person name="Pelletier E."/>
            <person name="Niang G."/>
            <person name="Scheremetjew M."/>
            <person name="Finn R."/>
            <person name="Kale V."/>
            <person name="Holt S."/>
            <person name="Cochrane G."/>
            <person name="Meng A."/>
            <person name="Brown T."/>
            <person name="Cohen L."/>
        </authorList>
    </citation>
    <scope>NUCLEOTIDE SEQUENCE</scope>
    <source>
        <strain evidence="12">CCMP 769</strain>
    </source>
</reference>
<evidence type="ECO:0000256" key="4">
    <source>
        <dbReference type="ARBA" id="ARBA00022574"/>
    </source>
</evidence>
<evidence type="ECO:0000259" key="11">
    <source>
        <dbReference type="Pfam" id="PF12931"/>
    </source>
</evidence>
<feature type="domain" description="Sec16 Sec23-binding" evidence="11">
    <location>
        <begin position="586"/>
        <end position="712"/>
    </location>
</feature>
<dbReference type="GO" id="GO:0090110">
    <property type="term" value="P:COPII-coated vesicle cargo loading"/>
    <property type="evidence" value="ECO:0007669"/>
    <property type="project" value="TreeGrafter"/>
</dbReference>
<dbReference type="InterPro" id="IPR019775">
    <property type="entry name" value="WD40_repeat_CS"/>
</dbReference>
<dbReference type="Gene3D" id="1.20.940.10">
    <property type="entry name" value="Functional domain of the splicing factor Prp18"/>
    <property type="match status" value="1"/>
</dbReference>